<evidence type="ECO:0000259" key="4">
    <source>
        <dbReference type="PROSITE" id="PS51898"/>
    </source>
</evidence>
<proteinExistence type="predicted"/>
<evidence type="ECO:0000256" key="2">
    <source>
        <dbReference type="ARBA" id="ARBA00023172"/>
    </source>
</evidence>
<dbReference type="PANTHER" id="PTHR35617:SF3">
    <property type="entry name" value="CORE-BINDING (CB) DOMAIN-CONTAINING PROTEIN"/>
    <property type="match status" value="1"/>
</dbReference>
<keyword evidence="1" id="KW-0238">DNA-binding</keyword>
<organism evidence="5 6">
    <name type="scientific">Nesidiocoris tenuis</name>
    <dbReference type="NCBI Taxonomy" id="355587"/>
    <lineage>
        <taxon>Eukaryota</taxon>
        <taxon>Metazoa</taxon>
        <taxon>Ecdysozoa</taxon>
        <taxon>Arthropoda</taxon>
        <taxon>Hexapoda</taxon>
        <taxon>Insecta</taxon>
        <taxon>Pterygota</taxon>
        <taxon>Neoptera</taxon>
        <taxon>Paraneoptera</taxon>
        <taxon>Hemiptera</taxon>
        <taxon>Heteroptera</taxon>
        <taxon>Panheteroptera</taxon>
        <taxon>Cimicomorpha</taxon>
        <taxon>Miridae</taxon>
        <taxon>Dicyphina</taxon>
        <taxon>Nesidiocoris</taxon>
    </lineage>
</organism>
<accession>A0A6H5GZF1</accession>
<dbReference type="SUPFAM" id="SSF56349">
    <property type="entry name" value="DNA breaking-rejoining enzymes"/>
    <property type="match status" value="1"/>
</dbReference>
<dbReference type="GO" id="GO:0015074">
    <property type="term" value="P:DNA integration"/>
    <property type="evidence" value="ECO:0007669"/>
    <property type="project" value="InterPro"/>
</dbReference>
<dbReference type="InterPro" id="IPR010998">
    <property type="entry name" value="Integrase_recombinase_N"/>
</dbReference>
<dbReference type="InterPro" id="IPR013762">
    <property type="entry name" value="Integrase-like_cat_sf"/>
</dbReference>
<feature type="compositionally biased region" description="Basic and acidic residues" evidence="3">
    <location>
        <begin position="77"/>
        <end position="90"/>
    </location>
</feature>
<dbReference type="InterPro" id="IPR002104">
    <property type="entry name" value="Integrase_catalytic"/>
</dbReference>
<reference evidence="5 6" key="1">
    <citation type="submission" date="2020-02" db="EMBL/GenBank/DDBJ databases">
        <authorList>
            <person name="Ferguson B K."/>
        </authorList>
    </citation>
    <scope>NUCLEOTIDE SEQUENCE [LARGE SCALE GENOMIC DNA]</scope>
</reference>
<dbReference type="PROSITE" id="PS51898">
    <property type="entry name" value="TYR_RECOMBINASE"/>
    <property type="match status" value="1"/>
</dbReference>
<evidence type="ECO:0000256" key="1">
    <source>
        <dbReference type="ARBA" id="ARBA00023125"/>
    </source>
</evidence>
<keyword evidence="2" id="KW-0233">DNA recombination</keyword>
<name>A0A6H5GZF1_9HEMI</name>
<gene>
    <name evidence="5" type="ORF">NTEN_LOCUS14010</name>
</gene>
<feature type="domain" description="Tyr recombinase" evidence="4">
    <location>
        <begin position="339"/>
        <end position="546"/>
    </location>
</feature>
<dbReference type="Gene3D" id="1.10.150.130">
    <property type="match status" value="1"/>
</dbReference>
<dbReference type="EMBL" id="CADCXU010020931">
    <property type="protein sequence ID" value="CAB0008793.1"/>
    <property type="molecule type" value="Genomic_DNA"/>
</dbReference>
<evidence type="ECO:0000313" key="5">
    <source>
        <dbReference type="EMBL" id="CAB0008793.1"/>
    </source>
</evidence>
<dbReference type="InterPro" id="IPR011010">
    <property type="entry name" value="DNA_brk_join_enz"/>
</dbReference>
<dbReference type="PANTHER" id="PTHR35617">
    <property type="entry name" value="PHAGE_INTEGRASE DOMAIN-CONTAINING PROTEIN"/>
    <property type="match status" value="1"/>
</dbReference>
<dbReference type="Gene3D" id="1.10.443.10">
    <property type="entry name" value="Intergrase catalytic core"/>
    <property type="match status" value="1"/>
</dbReference>
<feature type="compositionally biased region" description="Basic and acidic residues" evidence="3">
    <location>
        <begin position="13"/>
        <end position="23"/>
    </location>
</feature>
<dbReference type="Proteomes" id="UP000479000">
    <property type="component" value="Unassembled WGS sequence"/>
</dbReference>
<dbReference type="GO" id="GO:0006310">
    <property type="term" value="P:DNA recombination"/>
    <property type="evidence" value="ECO:0007669"/>
    <property type="project" value="UniProtKB-KW"/>
</dbReference>
<feature type="region of interest" description="Disordered" evidence="3">
    <location>
        <begin position="1"/>
        <end position="93"/>
    </location>
</feature>
<keyword evidence="6" id="KW-1185">Reference proteome</keyword>
<dbReference type="SUPFAM" id="SSF47823">
    <property type="entry name" value="lambda integrase-like, N-terminal domain"/>
    <property type="match status" value="1"/>
</dbReference>
<feature type="compositionally biased region" description="Low complexity" evidence="3">
    <location>
        <begin position="25"/>
        <end position="41"/>
    </location>
</feature>
<dbReference type="GO" id="GO:0003677">
    <property type="term" value="F:DNA binding"/>
    <property type="evidence" value="ECO:0007669"/>
    <property type="project" value="UniProtKB-KW"/>
</dbReference>
<dbReference type="AlphaFoldDB" id="A0A6H5GZF1"/>
<protein>
    <recommendedName>
        <fullName evidence="4">Tyr recombinase domain-containing protein</fullName>
    </recommendedName>
</protein>
<evidence type="ECO:0000313" key="6">
    <source>
        <dbReference type="Proteomes" id="UP000479000"/>
    </source>
</evidence>
<dbReference type="OrthoDB" id="6764752at2759"/>
<dbReference type="Pfam" id="PF00589">
    <property type="entry name" value="Phage_integrase"/>
    <property type="match status" value="1"/>
</dbReference>
<sequence length="551" mass="61431">MKSVVNKAYMAEDQPRYRFDQRGKYSGSSPCSSDEYSSYSSENDQGQNFRSSSRSPGPPASRSPQNLEGHQGSAEMENDKSKEPSQKDPISEGEFLPDDIKQIIGDDPHTKTPATVLIHQSIASRWSHILRNGIPRDELSSLLESLPVPSNLPELSAPKLNPEISEIINNPQKTKDSYYTSLQDRTAAGLSALAQALSVFIVESENLDGKIKDERPASPTGEEPYPGSREVIRKAFQRQGIPESALNTTLNSLSEGTIRQYGITYKAWWSFCESIHESPFNVNSKSVILFFEKLLSSTTNRFNAFNSHRAALSLISDQPIGRNMLVKRYLKGIFRQRPPAPRYQTTWDPQIVLDYLETTTGSDLKAQSFKLVTLLTLATGQRLQTISTIRIPNITMSAEGARVLISDFIKTTSPNSAQPCLHLPFFDAKPSLCAARCLQTYIELTKDLRSTDSDKLFVCYKKPHKPATKQTLSRWVKETLTSAGVDTTIFKPHSTRHASTSAADRKGLAIECIRKTAGWTSNSTTFAKFYKLPLTQTGNFLHTVFDQSEDN</sequence>
<evidence type="ECO:0000256" key="3">
    <source>
        <dbReference type="SAM" id="MobiDB-lite"/>
    </source>
</evidence>